<evidence type="ECO:0000313" key="4">
    <source>
        <dbReference type="Proteomes" id="UP000034841"/>
    </source>
</evidence>
<dbReference type="AlphaFoldDB" id="A0A0F8BJ22"/>
<proteinExistence type="predicted"/>
<feature type="compositionally biased region" description="Low complexity" evidence="1">
    <location>
        <begin position="301"/>
        <end position="317"/>
    </location>
</feature>
<organism evidence="3 4">
    <name type="scientific">Ceratocystis fimbriata f. sp. platani</name>
    <dbReference type="NCBI Taxonomy" id="88771"/>
    <lineage>
        <taxon>Eukaryota</taxon>
        <taxon>Fungi</taxon>
        <taxon>Dikarya</taxon>
        <taxon>Ascomycota</taxon>
        <taxon>Pezizomycotina</taxon>
        <taxon>Sordariomycetes</taxon>
        <taxon>Hypocreomycetidae</taxon>
        <taxon>Microascales</taxon>
        <taxon>Ceratocystidaceae</taxon>
        <taxon>Ceratocystis</taxon>
    </lineage>
</organism>
<keyword evidence="4" id="KW-1185">Reference proteome</keyword>
<evidence type="ECO:0000313" key="3">
    <source>
        <dbReference type="EMBL" id="KKF92218.1"/>
    </source>
</evidence>
<dbReference type="OrthoDB" id="2153847at2759"/>
<evidence type="ECO:0000256" key="2">
    <source>
        <dbReference type="SAM" id="SignalP"/>
    </source>
</evidence>
<feature type="compositionally biased region" description="Low complexity" evidence="1">
    <location>
        <begin position="280"/>
        <end position="291"/>
    </location>
</feature>
<name>A0A0F8BJ22_CERFI</name>
<reference evidence="3 4" key="1">
    <citation type="submission" date="2015-04" db="EMBL/GenBank/DDBJ databases">
        <title>Genome sequence of Ceratocystis platani, a major pathogen of plane trees.</title>
        <authorList>
            <person name="Belbahri L."/>
        </authorList>
    </citation>
    <scope>NUCLEOTIDE SEQUENCE [LARGE SCALE GENOMIC DNA]</scope>
    <source>
        <strain evidence="3 4">CFO</strain>
    </source>
</reference>
<feature type="chain" id="PRO_5002527594" evidence="2">
    <location>
        <begin position="18"/>
        <end position="551"/>
    </location>
</feature>
<evidence type="ECO:0000256" key="1">
    <source>
        <dbReference type="SAM" id="MobiDB-lite"/>
    </source>
</evidence>
<protein>
    <submittedName>
        <fullName evidence="3">Uncharacterized protein</fullName>
    </submittedName>
</protein>
<keyword evidence="2" id="KW-0732">Signal</keyword>
<dbReference type="Proteomes" id="UP000034841">
    <property type="component" value="Unassembled WGS sequence"/>
</dbReference>
<sequence length="551" mass="55641">MKTSPVAFIALLGSVTAYPYDRRSIIGREVPQEHSHNIFLDIVRTSLNLNNPLGIADPVFGLLGNAAAKEGVKATVNLDCLKQLTADQAFTNAKAIGDVRGMAGALMYQAIERNTGGVGTKSAPCNETAVNPEIGALSSHQDPASPDAAATNKVITLELAKQLALIGVDPLLALESGTFTPGDLSDTTGKGNTCDTLDDEPGCIFSQRLLVLDASPDEVNAAVANIQPTFTGTGSISATDVSFDGLPVASNGNDGSNAVADIRATGQATSTPTPTPTPTSTPKSSTSANPSTGGGGGGGNATPDTETESSSSTASGTNIQTFTGSLGGLPPPVIQTSGDRPFSVNGNTFTGANAALGRSCDIQHNACSRAANSGTLSGGQSQCETQNTDCRAAITRRAIRRALKPIPRTSSTMSVRAAANGQFGTCSDPTIVFGLPKDRSQDAFSPSNEADFNHGSALNIGVIAGFICQRLQDSCKADATVVASCAQASTAAVSSPQGQSAADAFNNIITGTVSSLAASDSKANDNPDDAGCSVAATATSSATPAPSVPTN</sequence>
<feature type="region of interest" description="Disordered" evidence="1">
    <location>
        <begin position="266"/>
        <end position="342"/>
    </location>
</feature>
<feature type="signal peptide" evidence="2">
    <location>
        <begin position="1"/>
        <end position="17"/>
    </location>
</feature>
<gene>
    <name evidence="3" type="ORF">CFO_g5430</name>
</gene>
<feature type="compositionally biased region" description="Low complexity" evidence="1">
    <location>
        <begin position="533"/>
        <end position="551"/>
    </location>
</feature>
<comment type="caution">
    <text evidence="3">The sequence shown here is derived from an EMBL/GenBank/DDBJ whole genome shotgun (WGS) entry which is preliminary data.</text>
</comment>
<feature type="region of interest" description="Disordered" evidence="1">
    <location>
        <begin position="517"/>
        <end position="551"/>
    </location>
</feature>
<accession>A0A0F8BJ22</accession>
<dbReference type="EMBL" id="LBBL01000514">
    <property type="protein sequence ID" value="KKF92218.1"/>
    <property type="molecule type" value="Genomic_DNA"/>
</dbReference>